<feature type="compositionally biased region" description="Basic and acidic residues" evidence="7">
    <location>
        <begin position="1"/>
        <end position="17"/>
    </location>
</feature>
<accession>A0A8S1HIJ7</accession>
<evidence type="ECO:0000256" key="5">
    <source>
        <dbReference type="ARBA" id="ARBA00023136"/>
    </source>
</evidence>
<dbReference type="AlphaFoldDB" id="A0A8S1HIJ7"/>
<feature type="region of interest" description="Disordered" evidence="7">
    <location>
        <begin position="1"/>
        <end position="24"/>
    </location>
</feature>
<gene>
    <name evidence="9" type="ORF">CAUJ_LOCUS10167</name>
</gene>
<feature type="compositionally biased region" description="Basic and acidic residues" evidence="7">
    <location>
        <begin position="133"/>
        <end position="144"/>
    </location>
</feature>
<keyword evidence="5 8" id="KW-0472">Membrane</keyword>
<evidence type="ECO:0000256" key="1">
    <source>
        <dbReference type="ARBA" id="ARBA00004141"/>
    </source>
</evidence>
<evidence type="ECO:0000256" key="6">
    <source>
        <dbReference type="PIRSR" id="PIRSR604254-1"/>
    </source>
</evidence>
<evidence type="ECO:0000256" key="8">
    <source>
        <dbReference type="SAM" id="Phobius"/>
    </source>
</evidence>
<protein>
    <submittedName>
        <fullName evidence="9">Uncharacterized protein</fullName>
    </submittedName>
</protein>
<reference evidence="9" key="1">
    <citation type="submission" date="2020-10" db="EMBL/GenBank/DDBJ databases">
        <authorList>
            <person name="Kikuchi T."/>
        </authorList>
    </citation>
    <scope>NUCLEOTIDE SEQUENCE</scope>
    <source>
        <strain evidence="9">NKZ352</strain>
    </source>
</reference>
<evidence type="ECO:0000256" key="4">
    <source>
        <dbReference type="ARBA" id="ARBA00022989"/>
    </source>
</evidence>
<dbReference type="PANTHER" id="PTHR20855">
    <property type="entry name" value="ADIPOR/PROGESTIN RECEPTOR-RELATED"/>
    <property type="match status" value="1"/>
</dbReference>
<keyword evidence="10" id="KW-1185">Reference proteome</keyword>
<evidence type="ECO:0000256" key="3">
    <source>
        <dbReference type="ARBA" id="ARBA00022692"/>
    </source>
</evidence>
<evidence type="ECO:0000256" key="2">
    <source>
        <dbReference type="ARBA" id="ARBA00007018"/>
    </source>
</evidence>
<dbReference type="OrthoDB" id="5585746at2759"/>
<sequence>MKKSDEKDGEAEEKLLGDNRPNQLEDDFGDVVMVLENDRLKIAHKDHNDLQSPLRSITDVLKMAENIMTDGPLQAATTRGQVIVDQVDVEFCPKTMSGNVPIEIIVRHNKVTEQPASDSDDEGPSYRPSRLSTVHEGEESRDDLPGPSTGTTIKKNGSWKKGHRRAWSMPNAKGEKMSLAVIQDNHEQDGNRHRRRIVKYRLQPNKRGDAGGEMTSAPSSVPTASRVCDLRFEMSDEEDELEVEINEEEVIIPGESGKGARTVVKRFWEARWKATNFETLPDWLQDNEYLRTGHRPPIPSFSNCFKSIFALHTETGNIWTHMYGCVAFIGVGLWCMTRPSDQVQWIEKLIYSMFFIGAVVCLGMSFVFHTVACHSVEVGKLFSKLDYTADGHLQFHDHLLGHRCDGRLPVGQVCRAEIQTGTSWRFFVAMGLSAVVPAAHLLITDGLTYMFQKASLHWMLIMGAMYIGGATIYATRIPERCFPGKCDLWFQSHQLFHTFVVIAAFIHYHAIIEMGMIKMMDGSCPEQLLEQYGSEKSSVLARWTPWNR</sequence>
<feature type="binding site" evidence="6">
    <location>
        <position position="497"/>
    </location>
    <ligand>
        <name>Zn(2+)</name>
        <dbReference type="ChEBI" id="CHEBI:29105"/>
    </ligand>
</feature>
<keyword evidence="3 8" id="KW-0812">Transmembrane</keyword>
<dbReference type="Proteomes" id="UP000835052">
    <property type="component" value="Unassembled WGS sequence"/>
</dbReference>
<comment type="subcellular location">
    <subcellularLocation>
        <location evidence="1">Membrane</location>
        <topology evidence="1">Multi-pass membrane protein</topology>
    </subcellularLocation>
</comment>
<feature type="transmembrane region" description="Helical" evidence="8">
    <location>
        <begin position="318"/>
        <end position="337"/>
    </location>
</feature>
<dbReference type="PANTHER" id="PTHR20855:SF52">
    <property type="entry name" value="ADIPONECTIN RECEPTOR PROTEIN"/>
    <property type="match status" value="1"/>
</dbReference>
<dbReference type="GO" id="GO:0005886">
    <property type="term" value="C:plasma membrane"/>
    <property type="evidence" value="ECO:0007669"/>
    <property type="project" value="TreeGrafter"/>
</dbReference>
<feature type="binding site" evidence="6">
    <location>
        <position position="369"/>
    </location>
    <ligand>
        <name>Zn(2+)</name>
        <dbReference type="ChEBI" id="CHEBI:29105"/>
    </ligand>
</feature>
<dbReference type="Pfam" id="PF03006">
    <property type="entry name" value="HlyIII"/>
    <property type="match status" value="2"/>
</dbReference>
<dbReference type="EMBL" id="CAJGYM010000042">
    <property type="protein sequence ID" value="CAD6194248.1"/>
    <property type="molecule type" value="Genomic_DNA"/>
</dbReference>
<feature type="transmembrane region" description="Helical" evidence="8">
    <location>
        <begin position="455"/>
        <end position="474"/>
    </location>
</feature>
<dbReference type="GO" id="GO:0038023">
    <property type="term" value="F:signaling receptor activity"/>
    <property type="evidence" value="ECO:0007669"/>
    <property type="project" value="TreeGrafter"/>
</dbReference>
<evidence type="ECO:0000313" key="10">
    <source>
        <dbReference type="Proteomes" id="UP000835052"/>
    </source>
</evidence>
<comment type="similarity">
    <text evidence="2">Belongs to the ADIPOR family.</text>
</comment>
<feature type="transmembrane region" description="Helical" evidence="8">
    <location>
        <begin position="349"/>
        <end position="372"/>
    </location>
</feature>
<proteinExistence type="inferred from homology"/>
<keyword evidence="6" id="KW-0862">Zinc</keyword>
<feature type="transmembrane region" description="Helical" evidence="8">
    <location>
        <begin position="494"/>
        <end position="512"/>
    </location>
</feature>
<evidence type="ECO:0000313" key="9">
    <source>
        <dbReference type="EMBL" id="CAD6194248.1"/>
    </source>
</evidence>
<dbReference type="InterPro" id="IPR004254">
    <property type="entry name" value="AdipoR/HlyIII-related"/>
</dbReference>
<dbReference type="GO" id="GO:0033211">
    <property type="term" value="P:adiponectin-activated signaling pathway"/>
    <property type="evidence" value="ECO:0007669"/>
    <property type="project" value="TreeGrafter"/>
</dbReference>
<dbReference type="GO" id="GO:0046872">
    <property type="term" value="F:metal ion binding"/>
    <property type="evidence" value="ECO:0007669"/>
    <property type="project" value="UniProtKB-KW"/>
</dbReference>
<feature type="transmembrane region" description="Helical" evidence="8">
    <location>
        <begin position="424"/>
        <end position="443"/>
    </location>
</feature>
<keyword evidence="6" id="KW-0479">Metal-binding</keyword>
<evidence type="ECO:0000256" key="7">
    <source>
        <dbReference type="SAM" id="MobiDB-lite"/>
    </source>
</evidence>
<organism evidence="9 10">
    <name type="scientific">Caenorhabditis auriculariae</name>
    <dbReference type="NCBI Taxonomy" id="2777116"/>
    <lineage>
        <taxon>Eukaryota</taxon>
        <taxon>Metazoa</taxon>
        <taxon>Ecdysozoa</taxon>
        <taxon>Nematoda</taxon>
        <taxon>Chromadorea</taxon>
        <taxon>Rhabditida</taxon>
        <taxon>Rhabditina</taxon>
        <taxon>Rhabditomorpha</taxon>
        <taxon>Rhabditoidea</taxon>
        <taxon>Rhabditidae</taxon>
        <taxon>Peloderinae</taxon>
        <taxon>Caenorhabditis</taxon>
    </lineage>
</organism>
<feature type="region of interest" description="Disordered" evidence="7">
    <location>
        <begin position="112"/>
        <end position="165"/>
    </location>
</feature>
<feature type="binding site" evidence="6">
    <location>
        <position position="493"/>
    </location>
    <ligand>
        <name>Zn(2+)</name>
        <dbReference type="ChEBI" id="CHEBI:29105"/>
    </ligand>
</feature>
<name>A0A8S1HIJ7_9PELO</name>
<keyword evidence="4 8" id="KW-1133">Transmembrane helix</keyword>
<comment type="caution">
    <text evidence="9">The sequence shown here is derived from an EMBL/GenBank/DDBJ whole genome shotgun (WGS) entry which is preliminary data.</text>
</comment>